<keyword evidence="10" id="KW-1185">Reference proteome</keyword>
<dbReference type="OMA" id="CFCDEHV"/>
<comment type="subcellular location">
    <subcellularLocation>
        <location evidence="1">Nucleus</location>
        <location evidence="1">Nucleolus</location>
    </subcellularLocation>
</comment>
<protein>
    <submittedName>
        <fullName evidence="11">Zinc finger protein 330 homolog</fullName>
    </submittedName>
</protein>
<dbReference type="AlphaFoldDB" id="A0A0N4YPD6"/>
<accession>A0A0N4YPD6</accession>
<feature type="compositionally biased region" description="Low complexity" evidence="8">
    <location>
        <begin position="249"/>
        <end position="262"/>
    </location>
</feature>
<sequence length="288" mass="32681">MVQIFMPKKKTGQRKKAEKQRELQKKIRSAERPLSEHPCNAQMQCDQCLRDQKSRAFCYFCSTICKLPTCAQCGKQKCMAKTGDCIAFVCHGKKCLTTHACTCPLRNAECIECKRGVWDHGGRIFNCGYCLNFLCEDDQFEHQASCQQVYSENYKCLSCNRLGAYTCMRCKICFCDEHVRRKGVAVVRSKDIPCPKCNCPVKETKDYSVSVRRHEYGRQQRPDYENEDGDDYSYGSSYQYNDGDGGYDYGSDADGTESNSSGDDNDEEGEEEEDDDSGGEDGVSTTRH</sequence>
<reference evidence="9 10" key="2">
    <citation type="submission" date="2018-11" db="EMBL/GenBank/DDBJ databases">
        <authorList>
            <consortium name="Pathogen Informatics"/>
        </authorList>
    </citation>
    <scope>NUCLEOTIDE SEQUENCE [LARGE SCALE GENOMIC DNA]</scope>
</reference>
<evidence type="ECO:0000256" key="6">
    <source>
        <dbReference type="ARBA" id="ARBA00022833"/>
    </source>
</evidence>
<evidence type="ECO:0000256" key="1">
    <source>
        <dbReference type="ARBA" id="ARBA00004604"/>
    </source>
</evidence>
<evidence type="ECO:0000256" key="5">
    <source>
        <dbReference type="ARBA" id="ARBA00022771"/>
    </source>
</evidence>
<evidence type="ECO:0000313" key="9">
    <source>
        <dbReference type="EMBL" id="VDL82837.1"/>
    </source>
</evidence>
<dbReference type="PANTHER" id="PTHR13214:SF1">
    <property type="entry name" value="ZINC FINGER PROTEIN 330"/>
    <property type="match status" value="1"/>
</dbReference>
<comment type="similarity">
    <text evidence="2">Belongs to the NOA36 family.</text>
</comment>
<evidence type="ECO:0000256" key="3">
    <source>
        <dbReference type="ARBA" id="ARBA00022723"/>
    </source>
</evidence>
<evidence type="ECO:0000256" key="4">
    <source>
        <dbReference type="ARBA" id="ARBA00022737"/>
    </source>
</evidence>
<keyword evidence="3" id="KW-0479">Metal-binding</keyword>
<organism evidence="11">
    <name type="scientific">Nippostrongylus brasiliensis</name>
    <name type="common">Rat hookworm</name>
    <dbReference type="NCBI Taxonomy" id="27835"/>
    <lineage>
        <taxon>Eukaryota</taxon>
        <taxon>Metazoa</taxon>
        <taxon>Ecdysozoa</taxon>
        <taxon>Nematoda</taxon>
        <taxon>Chromadorea</taxon>
        <taxon>Rhabditida</taxon>
        <taxon>Rhabditina</taxon>
        <taxon>Rhabditomorpha</taxon>
        <taxon>Strongyloidea</taxon>
        <taxon>Heligmosomidae</taxon>
        <taxon>Nippostrongylus</taxon>
    </lineage>
</organism>
<gene>
    <name evidence="9" type="ORF">NBR_LOCUS19108</name>
</gene>
<keyword evidence="7" id="KW-0539">Nucleus</keyword>
<feature type="compositionally biased region" description="Basic residues" evidence="8">
    <location>
        <begin position="7"/>
        <end position="18"/>
    </location>
</feature>
<dbReference type="GO" id="GO:0008270">
    <property type="term" value="F:zinc ion binding"/>
    <property type="evidence" value="ECO:0007669"/>
    <property type="project" value="UniProtKB-KW"/>
</dbReference>
<name>A0A0N4YPD6_NIPBR</name>
<evidence type="ECO:0000313" key="10">
    <source>
        <dbReference type="Proteomes" id="UP000271162"/>
    </source>
</evidence>
<dbReference type="STRING" id="27835.A0A0N4YPD6"/>
<evidence type="ECO:0000256" key="7">
    <source>
        <dbReference type="ARBA" id="ARBA00023242"/>
    </source>
</evidence>
<dbReference type="GO" id="GO:0005730">
    <property type="term" value="C:nucleolus"/>
    <property type="evidence" value="ECO:0007669"/>
    <property type="project" value="UniProtKB-SubCell"/>
</dbReference>
<dbReference type="WBParaSite" id="NBR_0001910701-mRNA-1">
    <property type="protein sequence ID" value="NBR_0001910701-mRNA-1"/>
    <property type="gene ID" value="NBR_0001910701"/>
</dbReference>
<evidence type="ECO:0000256" key="8">
    <source>
        <dbReference type="SAM" id="MobiDB-lite"/>
    </source>
</evidence>
<dbReference type="EMBL" id="UYSL01023906">
    <property type="protein sequence ID" value="VDL82837.1"/>
    <property type="molecule type" value="Genomic_DNA"/>
</dbReference>
<evidence type="ECO:0000313" key="11">
    <source>
        <dbReference type="WBParaSite" id="NBR_0001910701-mRNA-1"/>
    </source>
</evidence>
<dbReference type="Pfam" id="PF06524">
    <property type="entry name" value="NOA36"/>
    <property type="match status" value="1"/>
</dbReference>
<dbReference type="Proteomes" id="UP000271162">
    <property type="component" value="Unassembled WGS sequence"/>
</dbReference>
<evidence type="ECO:0000256" key="2">
    <source>
        <dbReference type="ARBA" id="ARBA00007212"/>
    </source>
</evidence>
<feature type="region of interest" description="Disordered" evidence="8">
    <location>
        <begin position="210"/>
        <end position="288"/>
    </location>
</feature>
<dbReference type="InterPro" id="IPR010531">
    <property type="entry name" value="NOA36"/>
</dbReference>
<feature type="compositionally biased region" description="Acidic residues" evidence="8">
    <location>
        <begin position="263"/>
        <end position="279"/>
    </location>
</feature>
<keyword evidence="5" id="KW-0863">Zinc-finger</keyword>
<dbReference type="PANTHER" id="PTHR13214">
    <property type="entry name" value="ZINC FINGER PROTEIN 330"/>
    <property type="match status" value="1"/>
</dbReference>
<reference evidence="11" key="1">
    <citation type="submission" date="2017-02" db="UniProtKB">
        <authorList>
            <consortium name="WormBaseParasite"/>
        </authorList>
    </citation>
    <scope>IDENTIFICATION</scope>
</reference>
<keyword evidence="4" id="KW-0677">Repeat</keyword>
<feature type="compositionally biased region" description="Low complexity" evidence="8">
    <location>
        <begin position="232"/>
        <end position="242"/>
    </location>
</feature>
<feature type="region of interest" description="Disordered" evidence="8">
    <location>
        <begin position="1"/>
        <end position="20"/>
    </location>
</feature>
<keyword evidence="6" id="KW-0862">Zinc</keyword>
<feature type="compositionally biased region" description="Basic and acidic residues" evidence="8">
    <location>
        <begin position="210"/>
        <end position="224"/>
    </location>
</feature>
<proteinExistence type="inferred from homology"/>